<dbReference type="GO" id="GO:0006508">
    <property type="term" value="P:proteolysis"/>
    <property type="evidence" value="ECO:0007669"/>
    <property type="project" value="UniProtKB-KW"/>
</dbReference>
<keyword evidence="1 6" id="KW-0645">Protease</keyword>
<comment type="cofactor">
    <cofactor evidence="6">
        <name>Zn(2+)</name>
        <dbReference type="ChEBI" id="CHEBI:29105"/>
    </cofactor>
    <text evidence="6">Binds 1 zinc ion.</text>
</comment>
<dbReference type="InterPro" id="IPR001567">
    <property type="entry name" value="Pept_M3A_M3B_dom"/>
</dbReference>
<dbReference type="InterPro" id="IPR045090">
    <property type="entry name" value="Pept_M3A_M3B"/>
</dbReference>
<protein>
    <submittedName>
        <fullName evidence="8">Peptidyl-dipeptidase dcp</fullName>
    </submittedName>
</protein>
<keyword evidence="5 6" id="KW-0482">Metalloprotease</keyword>
<sequence length="105" mass="11945">MTVYVKQSNLRQQRPVVYNVLNIAKPAECDGPTLLSAREVITLFHEFGHALHGMLSNVTYPSIAGTSVCRDFLEFPSQINEKWATHDPVLRNYTLHYKTAEPMPE</sequence>
<dbReference type="Gene3D" id="1.10.1370.40">
    <property type="match status" value="1"/>
</dbReference>
<evidence type="ECO:0000256" key="3">
    <source>
        <dbReference type="ARBA" id="ARBA00022801"/>
    </source>
</evidence>
<comment type="similarity">
    <text evidence="6">Belongs to the peptidase M3 family.</text>
</comment>
<dbReference type="GO" id="GO:0004222">
    <property type="term" value="F:metalloendopeptidase activity"/>
    <property type="evidence" value="ECO:0007669"/>
    <property type="project" value="InterPro"/>
</dbReference>
<dbReference type="PANTHER" id="PTHR43660:SF1">
    <property type="entry name" value="DIPEPTIDYL CARBOXYPEPTIDASE"/>
    <property type="match status" value="1"/>
</dbReference>
<feature type="domain" description="Peptidase M3A/M3B catalytic" evidence="7">
    <location>
        <begin position="6"/>
        <end position="105"/>
    </location>
</feature>
<evidence type="ECO:0000256" key="2">
    <source>
        <dbReference type="ARBA" id="ARBA00022723"/>
    </source>
</evidence>
<dbReference type="Pfam" id="PF01432">
    <property type="entry name" value="Peptidase_M3"/>
    <property type="match status" value="1"/>
</dbReference>
<evidence type="ECO:0000256" key="1">
    <source>
        <dbReference type="ARBA" id="ARBA00022670"/>
    </source>
</evidence>
<evidence type="ECO:0000256" key="4">
    <source>
        <dbReference type="ARBA" id="ARBA00022833"/>
    </source>
</evidence>
<reference evidence="8" key="2">
    <citation type="submission" date="2014-07" db="EMBL/GenBank/DDBJ databases">
        <authorList>
            <person name="Hull J."/>
        </authorList>
    </citation>
    <scope>NUCLEOTIDE SEQUENCE</scope>
</reference>
<reference evidence="8" key="1">
    <citation type="journal article" date="2014" name="PLoS ONE">
        <title>Transcriptome-Based Identification of ABC Transporters in the Western Tarnished Plant Bug Lygus hesperus.</title>
        <authorList>
            <person name="Hull J.J."/>
            <person name="Chaney K."/>
            <person name="Geib S.M."/>
            <person name="Fabrick J.A."/>
            <person name="Brent C.S."/>
            <person name="Walsh D."/>
            <person name="Lavine L.C."/>
        </authorList>
    </citation>
    <scope>NUCLEOTIDE SEQUENCE</scope>
</reference>
<evidence type="ECO:0000256" key="6">
    <source>
        <dbReference type="RuleBase" id="RU003435"/>
    </source>
</evidence>
<dbReference type="GO" id="GO:0046872">
    <property type="term" value="F:metal ion binding"/>
    <property type="evidence" value="ECO:0007669"/>
    <property type="project" value="UniProtKB-UniRule"/>
</dbReference>
<keyword evidence="2 6" id="KW-0479">Metal-binding</keyword>
<accession>A0A0A9YJK9</accession>
<evidence type="ECO:0000313" key="8">
    <source>
        <dbReference type="EMBL" id="JAG31811.1"/>
    </source>
</evidence>
<proteinExistence type="inferred from homology"/>
<dbReference type="EMBL" id="GBHO01011793">
    <property type="protein sequence ID" value="JAG31811.1"/>
    <property type="molecule type" value="Transcribed_RNA"/>
</dbReference>
<keyword evidence="3 6" id="KW-0378">Hydrolase</keyword>
<dbReference type="SUPFAM" id="SSF55486">
    <property type="entry name" value="Metalloproteases ('zincins'), catalytic domain"/>
    <property type="match status" value="1"/>
</dbReference>
<organism evidence="8">
    <name type="scientific">Lygus hesperus</name>
    <name type="common">Western plant bug</name>
    <dbReference type="NCBI Taxonomy" id="30085"/>
    <lineage>
        <taxon>Eukaryota</taxon>
        <taxon>Metazoa</taxon>
        <taxon>Ecdysozoa</taxon>
        <taxon>Arthropoda</taxon>
        <taxon>Hexapoda</taxon>
        <taxon>Insecta</taxon>
        <taxon>Pterygota</taxon>
        <taxon>Neoptera</taxon>
        <taxon>Paraneoptera</taxon>
        <taxon>Hemiptera</taxon>
        <taxon>Heteroptera</taxon>
        <taxon>Panheteroptera</taxon>
        <taxon>Cimicomorpha</taxon>
        <taxon>Miridae</taxon>
        <taxon>Mirini</taxon>
        <taxon>Lygus</taxon>
    </lineage>
</organism>
<keyword evidence="4 6" id="KW-0862">Zinc</keyword>
<dbReference type="PANTHER" id="PTHR43660">
    <property type="entry name" value="DIPEPTIDYL CARBOXYPEPTIDASE"/>
    <property type="match status" value="1"/>
</dbReference>
<evidence type="ECO:0000259" key="7">
    <source>
        <dbReference type="Pfam" id="PF01432"/>
    </source>
</evidence>
<dbReference type="AlphaFoldDB" id="A0A0A9YJK9"/>
<dbReference type="MEROPS" id="M03.005"/>
<gene>
    <name evidence="8" type="primary">dcp</name>
    <name evidence="8" type="ORF">CM83_13833</name>
</gene>
<evidence type="ECO:0000256" key="5">
    <source>
        <dbReference type="ARBA" id="ARBA00023049"/>
    </source>
</evidence>
<name>A0A0A9YJK9_LYGHE</name>